<evidence type="ECO:0000313" key="18">
    <source>
        <dbReference type="EMBL" id="CAK66092.1"/>
    </source>
</evidence>
<evidence type="ECO:0000256" key="4">
    <source>
        <dbReference type="ARBA" id="ARBA00022527"/>
    </source>
</evidence>
<dbReference type="InterPro" id="IPR000719">
    <property type="entry name" value="Prot_kinase_dom"/>
</dbReference>
<organism evidence="18 19">
    <name type="scientific">Paramecium tetraurelia</name>
    <dbReference type="NCBI Taxonomy" id="5888"/>
    <lineage>
        <taxon>Eukaryota</taxon>
        <taxon>Sar</taxon>
        <taxon>Alveolata</taxon>
        <taxon>Ciliophora</taxon>
        <taxon>Intramacronucleata</taxon>
        <taxon>Oligohymenophorea</taxon>
        <taxon>Peniculida</taxon>
        <taxon>Parameciidae</taxon>
        <taxon>Paramecium</taxon>
    </lineage>
</organism>
<dbReference type="SMART" id="SM00220">
    <property type="entry name" value="S_TKc"/>
    <property type="match status" value="1"/>
</dbReference>
<dbReference type="PROSITE" id="PS50011">
    <property type="entry name" value="PROTEIN_KINASE_DOM"/>
    <property type="match status" value="1"/>
</dbReference>
<dbReference type="GO" id="GO:0046872">
    <property type="term" value="F:metal ion binding"/>
    <property type="evidence" value="ECO:0007669"/>
    <property type="project" value="UniProtKB-KW"/>
</dbReference>
<dbReference type="SUPFAM" id="SSF50729">
    <property type="entry name" value="PH domain-like"/>
    <property type="match status" value="1"/>
</dbReference>
<dbReference type="PROSITE" id="PS00107">
    <property type="entry name" value="PROTEIN_KINASE_ATP"/>
    <property type="match status" value="1"/>
</dbReference>
<dbReference type="InterPro" id="IPR011992">
    <property type="entry name" value="EF-hand-dom_pair"/>
</dbReference>
<dbReference type="OrthoDB" id="289764at2759"/>
<sequence length="697" mass="81821">MGSALQCGIQRRPKKSSTHKLVAQKYLGKFEQFELDMLTLIFKDLASRQSNSLLSRDTFNTFFQIIGFWGEQIFNKFTNKQEDYMNFDEFLAGMEMYIKCSDEQRIVNLFQLYDLQNQKGIAKSDFLQMMQNYPQYELKKICEDQLFLDESLIIDDFGNRRKHRHRKYKNSADLLELSVQPFRKQSQNISECQFDSSNKIISEGQQSCFSKQSDALFVQDSMIQENGTTQKRFGLLITAQVDGQKIEMCVNQSVLIKKYVDLVYKNKHDQLLSLQEFQAFIAKHPNLIQPLYAAFNYNIWGITDKQPNYKQLMLIMSGDLYRISKKKEIKQKHCELYPHVLLEYSKKGEGPSKVICLQGLIIEEKAHQQVQKYGFEVMHVGKQYKVKSYECSDDKQFRLWQNALQAYNKQVLHYYWSGEISKKYSILEKIGQGQSSMVYKCQDKQTKETYALKIINKQQISQNQADAIKHEVEIMKLINHPYIVRLVESFENKSHIYLVTELIKDGDLYDYVEEKKYLAEEEAALVLSQLIDALESIQQMGIVHRDIKPENIMIVLNQNTIKQVKIIDFGFANYLSILNERKENFECGTMNYIAPEVYQQCKELTSKIDNFALGGVLYFMLCGYAPFYSEIVLEIKENILDGNYDIQDEFWQCVNDDVKELIAGLFEVDPLKRFSLQQVKEHIWMKKFLEKRKSKKK</sequence>
<name>A0C5M5_PARTE</name>
<evidence type="ECO:0000256" key="9">
    <source>
        <dbReference type="ARBA" id="ARBA00022777"/>
    </source>
</evidence>
<keyword evidence="7" id="KW-0677">Repeat</keyword>
<dbReference type="SUPFAM" id="SSF56112">
    <property type="entry name" value="Protein kinase-like (PK-like)"/>
    <property type="match status" value="1"/>
</dbReference>
<comment type="catalytic activity">
    <reaction evidence="14">
        <text>L-seryl-[protein] + ATP = O-phospho-L-seryl-[protein] + ADP + H(+)</text>
        <dbReference type="Rhea" id="RHEA:17989"/>
        <dbReference type="Rhea" id="RHEA-COMP:9863"/>
        <dbReference type="Rhea" id="RHEA-COMP:11604"/>
        <dbReference type="ChEBI" id="CHEBI:15378"/>
        <dbReference type="ChEBI" id="CHEBI:29999"/>
        <dbReference type="ChEBI" id="CHEBI:30616"/>
        <dbReference type="ChEBI" id="CHEBI:83421"/>
        <dbReference type="ChEBI" id="CHEBI:456216"/>
        <dbReference type="EC" id="2.7.11.1"/>
    </reaction>
</comment>
<evidence type="ECO:0000256" key="3">
    <source>
        <dbReference type="ARBA" id="ARBA00012513"/>
    </source>
</evidence>
<dbReference type="KEGG" id="ptm:GSPATT00035221001"/>
<comment type="similarity">
    <text evidence="12">Belongs to the protein kinase superfamily. Ser/Thr protein kinase family. CDPK subfamily.</text>
</comment>
<evidence type="ECO:0000256" key="2">
    <source>
        <dbReference type="ARBA" id="ARBA00011245"/>
    </source>
</evidence>
<keyword evidence="4" id="KW-0723">Serine/threonine-protein kinase</keyword>
<dbReference type="Proteomes" id="UP000000600">
    <property type="component" value="Unassembled WGS sequence"/>
</dbReference>
<evidence type="ECO:0000256" key="12">
    <source>
        <dbReference type="ARBA" id="ARBA00024334"/>
    </source>
</evidence>
<evidence type="ECO:0000256" key="1">
    <source>
        <dbReference type="ARBA" id="ARBA00001946"/>
    </source>
</evidence>
<dbReference type="eggNOG" id="KOG0032">
    <property type="taxonomic scope" value="Eukaryota"/>
</dbReference>
<dbReference type="InterPro" id="IPR011009">
    <property type="entry name" value="Kinase-like_dom_sf"/>
</dbReference>
<dbReference type="RefSeq" id="XP_001433489.1">
    <property type="nucleotide sequence ID" value="XM_001433452.1"/>
</dbReference>
<evidence type="ECO:0000259" key="16">
    <source>
        <dbReference type="PROSITE" id="PS50003"/>
    </source>
</evidence>
<dbReference type="GeneID" id="5019274"/>
<keyword evidence="8 15" id="KW-0547">Nucleotide-binding</keyword>
<dbReference type="FunFam" id="1.10.510.10:FF:000571">
    <property type="entry name" value="Maternal embryonic leucine zipper kinase"/>
    <property type="match status" value="1"/>
</dbReference>
<evidence type="ECO:0000256" key="11">
    <source>
        <dbReference type="ARBA" id="ARBA00022840"/>
    </source>
</evidence>
<dbReference type="OMA" id="FELDMLT"/>
<dbReference type="SUPFAM" id="SSF47473">
    <property type="entry name" value="EF-hand"/>
    <property type="match status" value="1"/>
</dbReference>
<dbReference type="FunFam" id="3.30.200.20:FF:000315">
    <property type="entry name" value="Calcium-dependent protein kinase 3"/>
    <property type="match status" value="1"/>
</dbReference>
<dbReference type="InterPro" id="IPR011993">
    <property type="entry name" value="PH-like_dom_sf"/>
</dbReference>
<evidence type="ECO:0000256" key="15">
    <source>
        <dbReference type="PROSITE-ProRule" id="PRU10141"/>
    </source>
</evidence>
<feature type="domain" description="Protein kinase" evidence="17">
    <location>
        <begin position="424"/>
        <end position="685"/>
    </location>
</feature>
<keyword evidence="10" id="KW-0106">Calcium</keyword>
<evidence type="ECO:0000256" key="14">
    <source>
        <dbReference type="ARBA" id="ARBA00048679"/>
    </source>
</evidence>
<feature type="binding site" evidence="15">
    <location>
        <position position="453"/>
    </location>
    <ligand>
        <name>ATP</name>
        <dbReference type="ChEBI" id="CHEBI:30616"/>
    </ligand>
</feature>
<dbReference type="Gene3D" id="1.10.510.10">
    <property type="entry name" value="Transferase(Phosphotransferase) domain 1"/>
    <property type="match status" value="1"/>
</dbReference>
<dbReference type="EC" id="2.7.11.1" evidence="3"/>
<feature type="domain" description="PH" evidence="16">
    <location>
        <begin position="313"/>
        <end position="409"/>
    </location>
</feature>
<comment type="catalytic activity">
    <reaction evidence="13">
        <text>L-threonyl-[protein] + ATP = O-phospho-L-threonyl-[protein] + ADP + H(+)</text>
        <dbReference type="Rhea" id="RHEA:46608"/>
        <dbReference type="Rhea" id="RHEA-COMP:11060"/>
        <dbReference type="Rhea" id="RHEA-COMP:11605"/>
        <dbReference type="ChEBI" id="CHEBI:15378"/>
        <dbReference type="ChEBI" id="CHEBI:30013"/>
        <dbReference type="ChEBI" id="CHEBI:30616"/>
        <dbReference type="ChEBI" id="CHEBI:61977"/>
        <dbReference type="ChEBI" id="CHEBI:456216"/>
        <dbReference type="EC" id="2.7.11.1"/>
    </reaction>
</comment>
<proteinExistence type="inferred from homology"/>
<keyword evidence="11 15" id="KW-0067">ATP-binding</keyword>
<dbReference type="SMART" id="SM00233">
    <property type="entry name" value="PH"/>
    <property type="match status" value="1"/>
</dbReference>
<dbReference type="InterPro" id="IPR001849">
    <property type="entry name" value="PH_domain"/>
</dbReference>
<accession>A0C5M5</accession>
<evidence type="ECO:0000256" key="13">
    <source>
        <dbReference type="ARBA" id="ARBA00047899"/>
    </source>
</evidence>
<comment type="cofactor">
    <cofactor evidence="1">
        <name>Mg(2+)</name>
        <dbReference type="ChEBI" id="CHEBI:18420"/>
    </cofactor>
</comment>
<gene>
    <name evidence="18" type="ORF">GSPATT00035221001</name>
</gene>
<dbReference type="GO" id="GO:0005737">
    <property type="term" value="C:cytoplasm"/>
    <property type="evidence" value="ECO:0000318"/>
    <property type="project" value="GO_Central"/>
</dbReference>
<dbReference type="PANTHER" id="PTHR24347">
    <property type="entry name" value="SERINE/THREONINE-PROTEIN KINASE"/>
    <property type="match status" value="1"/>
</dbReference>
<evidence type="ECO:0000256" key="10">
    <source>
        <dbReference type="ARBA" id="ARBA00022837"/>
    </source>
</evidence>
<evidence type="ECO:0000256" key="6">
    <source>
        <dbReference type="ARBA" id="ARBA00022723"/>
    </source>
</evidence>
<dbReference type="CDD" id="cd05117">
    <property type="entry name" value="STKc_CAMK"/>
    <property type="match status" value="1"/>
</dbReference>
<evidence type="ECO:0000256" key="8">
    <source>
        <dbReference type="ARBA" id="ARBA00022741"/>
    </source>
</evidence>
<dbReference type="Gene3D" id="1.10.238.10">
    <property type="entry name" value="EF-hand"/>
    <property type="match status" value="1"/>
</dbReference>
<evidence type="ECO:0000256" key="7">
    <source>
        <dbReference type="ARBA" id="ARBA00022737"/>
    </source>
</evidence>
<dbReference type="InterPro" id="IPR017441">
    <property type="entry name" value="Protein_kinase_ATP_BS"/>
</dbReference>
<dbReference type="PROSITE" id="PS50003">
    <property type="entry name" value="PH_DOMAIN"/>
    <property type="match status" value="1"/>
</dbReference>
<keyword evidence="6" id="KW-0479">Metal-binding</keyword>
<dbReference type="InParanoid" id="A0C5M5"/>
<dbReference type="GO" id="GO:0005524">
    <property type="term" value="F:ATP binding"/>
    <property type="evidence" value="ECO:0007669"/>
    <property type="project" value="UniProtKB-UniRule"/>
</dbReference>
<comment type="subunit">
    <text evidence="2">Monomer.</text>
</comment>
<dbReference type="AlphaFoldDB" id="A0C5M5"/>
<dbReference type="PROSITE" id="PS00108">
    <property type="entry name" value="PROTEIN_KINASE_ST"/>
    <property type="match status" value="1"/>
</dbReference>
<keyword evidence="5" id="KW-0808">Transferase</keyword>
<reference evidence="18 19" key="1">
    <citation type="journal article" date="2006" name="Nature">
        <title>Global trends of whole-genome duplications revealed by the ciliate Paramecium tetraurelia.</title>
        <authorList>
            <consortium name="Genoscope"/>
            <person name="Aury J.-M."/>
            <person name="Jaillon O."/>
            <person name="Duret L."/>
            <person name="Noel B."/>
            <person name="Jubin C."/>
            <person name="Porcel B.M."/>
            <person name="Segurens B."/>
            <person name="Daubin V."/>
            <person name="Anthouard V."/>
            <person name="Aiach N."/>
            <person name="Arnaiz O."/>
            <person name="Billaut A."/>
            <person name="Beisson J."/>
            <person name="Blanc I."/>
            <person name="Bouhouche K."/>
            <person name="Camara F."/>
            <person name="Duharcourt S."/>
            <person name="Guigo R."/>
            <person name="Gogendeau D."/>
            <person name="Katinka M."/>
            <person name="Keller A.-M."/>
            <person name="Kissmehl R."/>
            <person name="Klotz C."/>
            <person name="Koll F."/>
            <person name="Le Moue A."/>
            <person name="Lepere C."/>
            <person name="Malinsky S."/>
            <person name="Nowacki M."/>
            <person name="Nowak J.K."/>
            <person name="Plattner H."/>
            <person name="Poulain J."/>
            <person name="Ruiz F."/>
            <person name="Serrano V."/>
            <person name="Zagulski M."/>
            <person name="Dessen P."/>
            <person name="Betermier M."/>
            <person name="Weissenbach J."/>
            <person name="Scarpelli C."/>
            <person name="Schachter V."/>
            <person name="Sperling L."/>
            <person name="Meyer E."/>
            <person name="Cohen J."/>
            <person name="Wincker P."/>
        </authorList>
    </citation>
    <scope>NUCLEOTIDE SEQUENCE [LARGE SCALE GENOMIC DNA]</scope>
    <source>
        <strain evidence="18 19">Stock d4-2</strain>
    </source>
</reference>
<protein>
    <recommendedName>
        <fullName evidence="3">non-specific serine/threonine protein kinase</fullName>
        <ecNumber evidence="3">2.7.11.1</ecNumber>
    </recommendedName>
</protein>
<dbReference type="EMBL" id="CT868042">
    <property type="protein sequence ID" value="CAK66092.1"/>
    <property type="molecule type" value="Genomic_DNA"/>
</dbReference>
<keyword evidence="19" id="KW-1185">Reference proteome</keyword>
<evidence type="ECO:0000256" key="5">
    <source>
        <dbReference type="ARBA" id="ARBA00022679"/>
    </source>
</evidence>
<dbReference type="Gene3D" id="2.30.29.30">
    <property type="entry name" value="Pleckstrin-homology domain (PH domain)/Phosphotyrosine-binding domain (PTB)"/>
    <property type="match status" value="1"/>
</dbReference>
<dbReference type="Pfam" id="PF00069">
    <property type="entry name" value="Pkinase"/>
    <property type="match status" value="1"/>
</dbReference>
<dbReference type="HOGENOM" id="CLU_389088_0_0_1"/>
<dbReference type="InterPro" id="IPR008271">
    <property type="entry name" value="Ser/Thr_kinase_AS"/>
</dbReference>
<evidence type="ECO:0000259" key="17">
    <source>
        <dbReference type="PROSITE" id="PS50011"/>
    </source>
</evidence>
<keyword evidence="9" id="KW-0418">Kinase</keyword>
<dbReference type="GO" id="GO:0004674">
    <property type="term" value="F:protein serine/threonine kinase activity"/>
    <property type="evidence" value="ECO:0000318"/>
    <property type="project" value="GO_Central"/>
</dbReference>
<evidence type="ECO:0000313" key="19">
    <source>
        <dbReference type="Proteomes" id="UP000000600"/>
    </source>
</evidence>